<dbReference type="STRING" id="28034.BFX07_03370"/>
<keyword evidence="1" id="KW-0472">Membrane</keyword>
<proteinExistence type="predicted"/>
<dbReference type="OrthoDB" id="2083551at2"/>
<dbReference type="GO" id="GO:0005886">
    <property type="term" value="C:plasma membrane"/>
    <property type="evidence" value="ECO:0007669"/>
    <property type="project" value="InterPro"/>
</dbReference>
<evidence type="ECO:0000313" key="2">
    <source>
        <dbReference type="EMBL" id="SMC05241.1"/>
    </source>
</evidence>
<evidence type="ECO:0000256" key="1">
    <source>
        <dbReference type="SAM" id="Phobius"/>
    </source>
</evidence>
<dbReference type="InterPro" id="IPR001640">
    <property type="entry name" value="Lgt"/>
</dbReference>
<sequence>MYIPAQIFIGPLPLFNVLMVLGIALASLLLSRHHAPERVQDIFWAIIVGAILGDKGIYIVTDLHYYLEDPAHLIFTPESSLGLWGLGIGAVIGAVIVITRHLSEWNRHDLDALALALAPALTLWSLGFNWIGLPSQMPLFSIHKQHLDRFATFFFFFLLMSMITVTVTLFARRFSHTRGQVAGLFALLTAIALVAAQLTAPRPEFTLSALDWLSIILGLGGYRLMTPMAES</sequence>
<dbReference type="GO" id="GO:0008961">
    <property type="term" value="F:phosphatidylglycerol-prolipoprotein diacylglyceryl transferase activity"/>
    <property type="evidence" value="ECO:0007669"/>
    <property type="project" value="InterPro"/>
</dbReference>
<keyword evidence="1" id="KW-1133">Transmembrane helix</keyword>
<dbReference type="AlphaFoldDB" id="A0A1W1WG09"/>
<feature type="transmembrane region" description="Helical" evidence="1">
    <location>
        <begin position="12"/>
        <end position="30"/>
    </location>
</feature>
<accession>A0A1W1WG09</accession>
<keyword evidence="3" id="KW-1185">Reference proteome</keyword>
<protein>
    <submittedName>
        <fullName evidence="2">Prolipoprotein diacylglyceryltransferase</fullName>
    </submittedName>
</protein>
<organism evidence="2 3">
    <name type="scientific">Sulfobacillus thermosulfidooxidans (strain DSM 9293 / VKM B-1269 / AT-1)</name>
    <dbReference type="NCBI Taxonomy" id="929705"/>
    <lineage>
        <taxon>Bacteria</taxon>
        <taxon>Bacillati</taxon>
        <taxon>Bacillota</taxon>
        <taxon>Clostridia</taxon>
        <taxon>Eubacteriales</taxon>
        <taxon>Clostridiales Family XVII. Incertae Sedis</taxon>
        <taxon>Sulfobacillus</taxon>
    </lineage>
</organism>
<dbReference type="EMBL" id="FWWY01000001">
    <property type="protein sequence ID" value="SMC05241.1"/>
    <property type="molecule type" value="Genomic_DNA"/>
</dbReference>
<name>A0A1W1WG09_SULTA</name>
<keyword evidence="2" id="KW-0808">Transferase</keyword>
<dbReference type="Proteomes" id="UP000192660">
    <property type="component" value="Unassembled WGS sequence"/>
</dbReference>
<evidence type="ECO:0000313" key="3">
    <source>
        <dbReference type="Proteomes" id="UP000192660"/>
    </source>
</evidence>
<keyword evidence="2" id="KW-0449">Lipoprotein</keyword>
<feature type="transmembrane region" description="Helical" evidence="1">
    <location>
        <begin position="81"/>
        <end position="98"/>
    </location>
</feature>
<reference evidence="3" key="1">
    <citation type="submission" date="2017-04" db="EMBL/GenBank/DDBJ databases">
        <authorList>
            <person name="Varghese N."/>
            <person name="Submissions S."/>
        </authorList>
    </citation>
    <scope>NUCLEOTIDE SEQUENCE [LARGE SCALE GENOMIC DNA]</scope>
    <source>
        <strain evidence="3">DSM 9293</strain>
    </source>
</reference>
<dbReference type="GO" id="GO:0042158">
    <property type="term" value="P:lipoprotein biosynthetic process"/>
    <property type="evidence" value="ECO:0007669"/>
    <property type="project" value="InterPro"/>
</dbReference>
<feature type="transmembrane region" description="Helical" evidence="1">
    <location>
        <begin position="182"/>
        <end position="199"/>
    </location>
</feature>
<dbReference type="Pfam" id="PF01790">
    <property type="entry name" value="LGT"/>
    <property type="match status" value="1"/>
</dbReference>
<keyword evidence="1" id="KW-0812">Transmembrane</keyword>
<feature type="transmembrane region" description="Helical" evidence="1">
    <location>
        <begin position="151"/>
        <end position="170"/>
    </location>
</feature>
<dbReference type="RefSeq" id="WP_084661537.1">
    <property type="nucleotide sequence ID" value="NZ_FWWY01000001.1"/>
</dbReference>
<feature type="transmembrane region" description="Helical" evidence="1">
    <location>
        <begin position="110"/>
        <end position="131"/>
    </location>
</feature>
<gene>
    <name evidence="2" type="ORF">SAMN00768000_2119</name>
</gene>
<feature type="transmembrane region" description="Helical" evidence="1">
    <location>
        <begin position="42"/>
        <end position="61"/>
    </location>
</feature>